<dbReference type="OrthoDB" id="20839at2759"/>
<dbReference type="STRING" id="869754.A0A1A0H597"/>
<evidence type="ECO:0000256" key="3">
    <source>
        <dbReference type="ARBA" id="ARBA00022737"/>
    </source>
</evidence>
<feature type="domain" description="PHD-type" evidence="8">
    <location>
        <begin position="157"/>
        <end position="207"/>
    </location>
</feature>
<protein>
    <recommendedName>
        <fullName evidence="12">PHD-type domain-containing protein</fullName>
    </recommendedName>
</protein>
<evidence type="ECO:0000259" key="9">
    <source>
        <dbReference type="PROSITE" id="PS51805"/>
    </source>
</evidence>
<keyword evidence="3" id="KW-0677">Repeat</keyword>
<dbReference type="GO" id="GO:0008270">
    <property type="term" value="F:zinc ion binding"/>
    <property type="evidence" value="ECO:0007669"/>
    <property type="project" value="UniProtKB-KW"/>
</dbReference>
<evidence type="ECO:0000256" key="4">
    <source>
        <dbReference type="ARBA" id="ARBA00022771"/>
    </source>
</evidence>
<evidence type="ECO:0000313" key="11">
    <source>
        <dbReference type="Proteomes" id="UP000092555"/>
    </source>
</evidence>
<dbReference type="InterPro" id="IPR013083">
    <property type="entry name" value="Znf_RING/FYVE/PHD"/>
</dbReference>
<evidence type="ECO:0008006" key="12">
    <source>
        <dbReference type="Google" id="ProtNLM"/>
    </source>
</evidence>
<dbReference type="GO" id="GO:0006357">
    <property type="term" value="P:regulation of transcription by RNA polymerase II"/>
    <property type="evidence" value="ECO:0007669"/>
    <property type="project" value="TreeGrafter"/>
</dbReference>
<keyword evidence="5" id="KW-0862">Zinc</keyword>
<accession>A0A1A0H597</accession>
<keyword evidence="11" id="KW-1185">Reference proteome</keyword>
<dbReference type="InterPro" id="IPR011011">
    <property type="entry name" value="Znf_FYVE_PHD"/>
</dbReference>
<evidence type="ECO:0000256" key="2">
    <source>
        <dbReference type="ARBA" id="ARBA00022723"/>
    </source>
</evidence>
<sequence length="678" mass="77413">MDSRPREERDFSEFYDNLNDTTQLDALVARVWNSAKISKALVTYGYRPPTKQRFRNNFCYARFQQTLPSHLLLVYDMDEQDTLYLDWMNQRQEKLKISPEIFEIAMSILESEWHKLEMRMVALVGPGHEGRDDLKMDANFEKYGSDDGTGGVGSLSEQRCAVCNDLECDNTNSIVYCDGCNIAVHQECYGVAFIPEGQWFCRSCMVNRGSSVSCAFCPSKTGAFKQLDNGMWSHVVCALWIREVYFANPVYLEPIEGVASIPRSRWTLVCYICKQKTGACIQCVHRKCTQAYHVTCAKRSGLHMVMDNGILGAIASNDTLKSYCDRHSPSFIDQEIALTGILRTRLFYKDAHYLSRKNDKLALERRQANRINRFKWRTENGTPIAPQIFVEVLVNAMKSLKVGENGPDRMLRGLVSKTDTTKDQEGEIKAVSAALCRYWCLKREAKKGAPLVRVRASDQDILEPDTGDPGLDCAEREEQETQMPEKIAFGYSLDRDLQKLVQLNSLVVERQKLISASDEETFKMTDTAFFAFRTVGLHVIQQMTQILQKNPELERDLAIAKDWAFEQIVIDISNGKLWSALEVDQRICLTLGERSYTYTPGSLTKAMRYWHHTGLQELITVEKSVSEPIPFAEIDGIEYSLKRYFPKAALEAEDLSEVEDDPFMQPANREILKRLVTK</sequence>
<dbReference type="InterPro" id="IPR019542">
    <property type="entry name" value="Enhancer_polycomb-like_N"/>
</dbReference>
<dbReference type="PROSITE" id="PS51805">
    <property type="entry name" value="EPHD"/>
    <property type="match status" value="1"/>
</dbReference>
<dbReference type="CDD" id="cd15492">
    <property type="entry name" value="PHD_BRPF_JADE_like"/>
    <property type="match status" value="1"/>
</dbReference>
<dbReference type="InterPro" id="IPR019787">
    <property type="entry name" value="Znf_PHD-finger"/>
</dbReference>
<evidence type="ECO:0000259" key="8">
    <source>
        <dbReference type="PROSITE" id="PS50016"/>
    </source>
</evidence>
<reference evidence="10 11" key="1">
    <citation type="submission" date="2016-05" db="EMBL/GenBank/DDBJ databases">
        <title>Comparative genomics of biotechnologically important yeasts.</title>
        <authorList>
            <consortium name="DOE Joint Genome Institute"/>
            <person name="Riley R."/>
            <person name="Haridas S."/>
            <person name="Wolfe K.H."/>
            <person name="Lopes M.R."/>
            <person name="Hittinger C.T."/>
            <person name="Goker M."/>
            <person name="Salamov A."/>
            <person name="Wisecaver J."/>
            <person name="Long T.M."/>
            <person name="Aerts A.L."/>
            <person name="Barry K."/>
            <person name="Choi C."/>
            <person name="Clum A."/>
            <person name="Coughlan A.Y."/>
            <person name="Deshpande S."/>
            <person name="Douglass A.P."/>
            <person name="Hanson S.J."/>
            <person name="Klenk H.-P."/>
            <person name="LaButti K."/>
            <person name="Lapidus A."/>
            <person name="Lindquist E."/>
            <person name="Lipzen A."/>
            <person name="Meier-kolthoff J.P."/>
            <person name="Ohm R.A."/>
            <person name="Otillar R.P."/>
            <person name="Pangilinan J."/>
            <person name="Peng Y."/>
            <person name="Rokas A."/>
            <person name="Rosa C.A."/>
            <person name="Scheuner C."/>
            <person name="Sibirny A.A."/>
            <person name="Slot J.C."/>
            <person name="Stielow J.B."/>
            <person name="Sun H."/>
            <person name="Kurtzman C.P."/>
            <person name="Blackwell M."/>
            <person name="Grigoriev I.V."/>
            <person name="Jeffries T.W."/>
        </authorList>
    </citation>
    <scope>NUCLEOTIDE SEQUENCE [LARGE SCALE GENOMIC DNA]</scope>
    <source>
        <strain evidence="10 11">NRRL YB-4993</strain>
    </source>
</reference>
<dbReference type="SUPFAM" id="SSF57903">
    <property type="entry name" value="FYVE/PHD zinc finger"/>
    <property type="match status" value="1"/>
</dbReference>
<comment type="caution">
    <text evidence="10">The sequence shown here is derived from an EMBL/GenBank/DDBJ whole genome shotgun (WGS) entry which is preliminary data.</text>
</comment>
<dbReference type="PANTHER" id="PTHR13793">
    <property type="entry name" value="PHD FINGER PROTEINS"/>
    <property type="match status" value="1"/>
</dbReference>
<evidence type="ECO:0000256" key="6">
    <source>
        <dbReference type="ARBA" id="ARBA00023242"/>
    </source>
</evidence>
<dbReference type="PANTHER" id="PTHR13793:SF107">
    <property type="entry name" value="BROMODOMAIN-CONTAINING PROTEIN HOMOLOG"/>
    <property type="match status" value="1"/>
</dbReference>
<keyword evidence="2" id="KW-0479">Metal-binding</keyword>
<dbReference type="PROSITE" id="PS01359">
    <property type="entry name" value="ZF_PHD_1"/>
    <property type="match status" value="1"/>
</dbReference>
<dbReference type="GeneID" id="30032270"/>
<dbReference type="Pfam" id="PF13831">
    <property type="entry name" value="PHD_2"/>
    <property type="match status" value="1"/>
</dbReference>
<dbReference type="Pfam" id="PF13832">
    <property type="entry name" value="zf-HC5HC2H_2"/>
    <property type="match status" value="1"/>
</dbReference>
<dbReference type="InterPro" id="IPR050701">
    <property type="entry name" value="Histone_Mod_Regulator"/>
</dbReference>
<dbReference type="InterPro" id="IPR019786">
    <property type="entry name" value="Zinc_finger_PHD-type_CS"/>
</dbReference>
<dbReference type="Pfam" id="PF10513">
    <property type="entry name" value="EPL1"/>
    <property type="match status" value="1"/>
</dbReference>
<dbReference type="RefSeq" id="XP_018709617.1">
    <property type="nucleotide sequence ID" value="XM_018859295.1"/>
</dbReference>
<proteinExistence type="predicted"/>
<keyword evidence="4 7" id="KW-0863">Zinc-finger</keyword>
<evidence type="ECO:0000256" key="1">
    <source>
        <dbReference type="ARBA" id="ARBA00004123"/>
    </source>
</evidence>
<dbReference type="InterPro" id="IPR034732">
    <property type="entry name" value="EPHD"/>
</dbReference>
<dbReference type="PROSITE" id="PS50016">
    <property type="entry name" value="ZF_PHD_2"/>
    <property type="match status" value="1"/>
</dbReference>
<gene>
    <name evidence="10" type="ORF">METBIDRAFT_89138</name>
</gene>
<evidence type="ECO:0000313" key="10">
    <source>
        <dbReference type="EMBL" id="OBA19082.1"/>
    </source>
</evidence>
<dbReference type="EMBL" id="LXTC01000008">
    <property type="protein sequence ID" value="OBA19082.1"/>
    <property type="molecule type" value="Genomic_DNA"/>
</dbReference>
<comment type="subcellular location">
    <subcellularLocation>
        <location evidence="1">Nucleus</location>
    </subcellularLocation>
</comment>
<dbReference type="SMART" id="SM00249">
    <property type="entry name" value="PHD"/>
    <property type="match status" value="2"/>
</dbReference>
<dbReference type="AlphaFoldDB" id="A0A1A0H597"/>
<dbReference type="Gene3D" id="3.30.40.10">
    <property type="entry name" value="Zinc/RING finger domain, C3HC4 (zinc finger)"/>
    <property type="match status" value="2"/>
</dbReference>
<feature type="domain" description="PHD-type" evidence="9">
    <location>
        <begin position="211"/>
        <end position="328"/>
    </location>
</feature>
<dbReference type="Proteomes" id="UP000092555">
    <property type="component" value="Unassembled WGS sequence"/>
</dbReference>
<dbReference type="GO" id="GO:0005634">
    <property type="term" value="C:nucleus"/>
    <property type="evidence" value="ECO:0007669"/>
    <property type="project" value="UniProtKB-SubCell"/>
</dbReference>
<evidence type="ECO:0000256" key="5">
    <source>
        <dbReference type="ARBA" id="ARBA00022833"/>
    </source>
</evidence>
<evidence type="ECO:0000256" key="7">
    <source>
        <dbReference type="PROSITE-ProRule" id="PRU00146"/>
    </source>
</evidence>
<organism evidence="10 11">
    <name type="scientific">Metschnikowia bicuspidata var. bicuspidata NRRL YB-4993</name>
    <dbReference type="NCBI Taxonomy" id="869754"/>
    <lineage>
        <taxon>Eukaryota</taxon>
        <taxon>Fungi</taxon>
        <taxon>Dikarya</taxon>
        <taxon>Ascomycota</taxon>
        <taxon>Saccharomycotina</taxon>
        <taxon>Pichiomycetes</taxon>
        <taxon>Metschnikowiaceae</taxon>
        <taxon>Metschnikowia</taxon>
    </lineage>
</organism>
<keyword evidence="6" id="KW-0539">Nucleus</keyword>
<dbReference type="FunFam" id="3.30.40.10:FF:000007">
    <property type="entry name" value="Bromodomain containing 1, isoform CRA_b"/>
    <property type="match status" value="1"/>
</dbReference>
<name>A0A1A0H597_9ASCO</name>
<dbReference type="InterPro" id="IPR001965">
    <property type="entry name" value="Znf_PHD"/>
</dbReference>